<sequence length="197" mass="22828">MLAKIYEGNNSVVYRGRYEENNQPVVLKFSKGDFPSEAENNRYRKEYEILSYFNFSGVIKVYGLEKYNNTLVMILEYFGGEYLKTLITSQKITILGFLNLAIKIAESLGEIHSAKIIHKDINPSNIIVNFTTRELKIIDFNISSVLTRDSYKLKNPNILEGTLPYRTPNRIYLRSYKFNTHLGFMILAVIFHNFSVS</sequence>
<dbReference type="CDD" id="cd00180">
    <property type="entry name" value="PKc"/>
    <property type="match status" value="1"/>
</dbReference>
<evidence type="ECO:0000313" key="8">
    <source>
        <dbReference type="Proteomes" id="UP000269154"/>
    </source>
</evidence>
<protein>
    <submittedName>
        <fullName evidence="7">Protein kinase family protein</fullName>
    </submittedName>
</protein>
<organism evidence="7 8">
    <name type="scientific">Okeania hirsuta</name>
    <dbReference type="NCBI Taxonomy" id="1458930"/>
    <lineage>
        <taxon>Bacteria</taxon>
        <taxon>Bacillati</taxon>
        <taxon>Cyanobacteriota</taxon>
        <taxon>Cyanophyceae</taxon>
        <taxon>Oscillatoriophycideae</taxon>
        <taxon>Oscillatoriales</taxon>
        <taxon>Microcoleaceae</taxon>
        <taxon>Okeania</taxon>
    </lineage>
</organism>
<feature type="domain" description="Protein kinase" evidence="6">
    <location>
        <begin position="1"/>
        <end position="197"/>
    </location>
</feature>
<dbReference type="AlphaFoldDB" id="A0A3N6N7L1"/>
<evidence type="ECO:0000256" key="1">
    <source>
        <dbReference type="ARBA" id="ARBA00022527"/>
    </source>
</evidence>
<dbReference type="InterPro" id="IPR011009">
    <property type="entry name" value="Kinase-like_dom_sf"/>
</dbReference>
<dbReference type="OrthoDB" id="573511at2"/>
<keyword evidence="2" id="KW-0808">Transferase</keyword>
<dbReference type="Gene3D" id="1.10.510.10">
    <property type="entry name" value="Transferase(Phosphotransferase) domain 1"/>
    <property type="match status" value="1"/>
</dbReference>
<evidence type="ECO:0000256" key="3">
    <source>
        <dbReference type="ARBA" id="ARBA00022741"/>
    </source>
</evidence>
<keyword evidence="5" id="KW-0067">ATP-binding</keyword>
<evidence type="ECO:0000259" key="6">
    <source>
        <dbReference type="PROSITE" id="PS50011"/>
    </source>
</evidence>
<dbReference type="PROSITE" id="PS50011">
    <property type="entry name" value="PROTEIN_KINASE_DOM"/>
    <property type="match status" value="1"/>
</dbReference>
<dbReference type="Pfam" id="PF00069">
    <property type="entry name" value="Pkinase"/>
    <property type="match status" value="1"/>
</dbReference>
<dbReference type="EMBL" id="RCBY01000141">
    <property type="protein sequence ID" value="RQH33751.1"/>
    <property type="molecule type" value="Genomic_DNA"/>
</dbReference>
<evidence type="ECO:0000256" key="4">
    <source>
        <dbReference type="ARBA" id="ARBA00022777"/>
    </source>
</evidence>
<dbReference type="GO" id="GO:0004712">
    <property type="term" value="F:protein serine/threonine/tyrosine kinase activity"/>
    <property type="evidence" value="ECO:0007669"/>
    <property type="project" value="TreeGrafter"/>
</dbReference>
<reference evidence="7 8" key="1">
    <citation type="journal article" date="2018" name="ACS Chem. Biol.">
        <title>Ketoreductase domain dysfunction expands chemodiversity: malyngamide biosynthesis in the cyanobacterium Okeania hirsuta.</title>
        <authorList>
            <person name="Moss N.A."/>
            <person name="Leao T."/>
            <person name="Rankin M."/>
            <person name="McCullough T.M."/>
            <person name="Qu P."/>
            <person name="Korobeynikov A."/>
            <person name="Smith J.L."/>
            <person name="Gerwick L."/>
            <person name="Gerwick W.H."/>
        </authorList>
    </citation>
    <scope>NUCLEOTIDE SEQUENCE [LARGE SCALE GENOMIC DNA]</scope>
    <source>
        <strain evidence="7 8">PAB10Feb10-1</strain>
    </source>
</reference>
<keyword evidence="1" id="KW-0723">Serine/threonine-protein kinase</keyword>
<accession>A0A3N6N7L1</accession>
<dbReference type="RefSeq" id="WP_124147238.1">
    <property type="nucleotide sequence ID" value="NZ_CAWOLW010000048.1"/>
</dbReference>
<evidence type="ECO:0000256" key="2">
    <source>
        <dbReference type="ARBA" id="ARBA00022679"/>
    </source>
</evidence>
<keyword evidence="4 7" id="KW-0418">Kinase</keyword>
<evidence type="ECO:0000313" key="7">
    <source>
        <dbReference type="EMBL" id="RQH33751.1"/>
    </source>
</evidence>
<dbReference type="GO" id="GO:0004674">
    <property type="term" value="F:protein serine/threonine kinase activity"/>
    <property type="evidence" value="ECO:0007669"/>
    <property type="project" value="UniProtKB-KW"/>
</dbReference>
<dbReference type="PANTHER" id="PTHR22974">
    <property type="entry name" value="MIXED LINEAGE PROTEIN KINASE"/>
    <property type="match status" value="1"/>
</dbReference>
<gene>
    <name evidence="7" type="ORF">D5R40_21305</name>
</gene>
<dbReference type="Proteomes" id="UP000269154">
    <property type="component" value="Unassembled WGS sequence"/>
</dbReference>
<name>A0A3N6N7L1_9CYAN</name>
<dbReference type="GO" id="GO:0007059">
    <property type="term" value="P:chromosome segregation"/>
    <property type="evidence" value="ECO:0007669"/>
    <property type="project" value="TreeGrafter"/>
</dbReference>
<keyword evidence="8" id="KW-1185">Reference proteome</keyword>
<dbReference type="PANTHER" id="PTHR22974:SF21">
    <property type="entry name" value="DUAL SPECIFICITY PROTEIN KINASE TTK"/>
    <property type="match status" value="1"/>
</dbReference>
<keyword evidence="3" id="KW-0547">Nucleotide-binding</keyword>
<dbReference type="InterPro" id="IPR000719">
    <property type="entry name" value="Prot_kinase_dom"/>
</dbReference>
<proteinExistence type="predicted"/>
<dbReference type="GO" id="GO:0005524">
    <property type="term" value="F:ATP binding"/>
    <property type="evidence" value="ECO:0007669"/>
    <property type="project" value="UniProtKB-KW"/>
</dbReference>
<dbReference type="GO" id="GO:0000776">
    <property type="term" value="C:kinetochore"/>
    <property type="evidence" value="ECO:0007669"/>
    <property type="project" value="TreeGrafter"/>
</dbReference>
<comment type="caution">
    <text evidence="7">The sequence shown here is derived from an EMBL/GenBank/DDBJ whole genome shotgun (WGS) entry which is preliminary data.</text>
</comment>
<dbReference type="GO" id="GO:0034501">
    <property type="term" value="P:protein localization to kinetochore"/>
    <property type="evidence" value="ECO:0007669"/>
    <property type="project" value="TreeGrafter"/>
</dbReference>
<dbReference type="SUPFAM" id="SSF56112">
    <property type="entry name" value="Protein kinase-like (PK-like)"/>
    <property type="match status" value="1"/>
</dbReference>
<evidence type="ECO:0000256" key="5">
    <source>
        <dbReference type="ARBA" id="ARBA00022840"/>
    </source>
</evidence>